<feature type="binding site" evidence="12">
    <location>
        <begin position="164"/>
        <end position="166"/>
    </location>
    <ligand>
        <name>NADP(+)</name>
        <dbReference type="ChEBI" id="CHEBI:58349"/>
    </ligand>
</feature>
<comment type="catalytic activity">
    <reaction evidence="12">
        <text>(6R)-5,10-methylene-5,6,7,8-tetrahydrofolate + NADP(+) = (6R)-5,10-methenyltetrahydrofolate + NADPH</text>
        <dbReference type="Rhea" id="RHEA:22812"/>
        <dbReference type="ChEBI" id="CHEBI:15636"/>
        <dbReference type="ChEBI" id="CHEBI:57455"/>
        <dbReference type="ChEBI" id="CHEBI:57783"/>
        <dbReference type="ChEBI" id="CHEBI:58349"/>
        <dbReference type="EC" id="1.5.1.5"/>
    </reaction>
</comment>
<evidence type="ECO:0000256" key="7">
    <source>
        <dbReference type="ARBA" id="ARBA00022857"/>
    </source>
</evidence>
<evidence type="ECO:0000256" key="11">
    <source>
        <dbReference type="ARBA" id="ARBA00023268"/>
    </source>
</evidence>
<dbReference type="FunFam" id="3.40.50.720:FF:000189">
    <property type="entry name" value="Bifunctional protein FolD"/>
    <property type="match status" value="1"/>
</dbReference>
<dbReference type="Gene3D" id="3.40.50.720">
    <property type="entry name" value="NAD(P)-binding Rossmann-like Domain"/>
    <property type="match status" value="1"/>
</dbReference>
<comment type="caution">
    <text evidence="12">Lacks conserved residue(s) required for the propagation of feature annotation.</text>
</comment>
<dbReference type="EC" id="3.5.4.9" evidence="12"/>
<dbReference type="InterPro" id="IPR020630">
    <property type="entry name" value="THF_DH/CycHdrlase_cat_dom"/>
</dbReference>
<dbReference type="InterPro" id="IPR036291">
    <property type="entry name" value="NAD(P)-bd_dom_sf"/>
</dbReference>
<gene>
    <name evidence="12" type="primary">folD</name>
    <name evidence="15" type="ORF">J5U18_08305</name>
</gene>
<dbReference type="Gene3D" id="3.40.50.10860">
    <property type="entry name" value="Leucine Dehydrogenase, chain A, domain 1"/>
    <property type="match status" value="1"/>
</dbReference>
<dbReference type="InterPro" id="IPR046346">
    <property type="entry name" value="Aminoacid_DH-like_N_sf"/>
</dbReference>
<evidence type="ECO:0000259" key="14">
    <source>
        <dbReference type="Pfam" id="PF02882"/>
    </source>
</evidence>
<dbReference type="GO" id="GO:0009086">
    <property type="term" value="P:methionine biosynthetic process"/>
    <property type="evidence" value="ECO:0007669"/>
    <property type="project" value="UniProtKB-KW"/>
</dbReference>
<keyword evidence="3 12" id="KW-0554">One-carbon metabolism</keyword>
<sequence>MNLLDGKLVSAKIKEDIARDAAAFTAEAGRRPHLVAILVGNDGGSETYVASKMRNCELVGFESTNIRYDVTITEAELIAKIQEINADAAIDGLIVQLPLPKHIDPDKVTEAIDYRKDVDGFHPINLGRMQRNLPCFIPATPYGIMLMLAHYNIETAGKHAVVVGRSNIVGSPMSILLARNSNPGNCTVTLTHSRTANLKEEILRADIVVAAIGKKNFVTADMIKEGAVIIDVGINRETSETTKSGFKLYGDVDFDAVAPKASWITPVPGGVGLMTIVGLLKNTLEAARGTIYAK</sequence>
<dbReference type="EMBL" id="JAGKSB010000008">
    <property type="protein sequence ID" value="MBP3943561.1"/>
    <property type="molecule type" value="Genomic_DNA"/>
</dbReference>
<dbReference type="InterPro" id="IPR020631">
    <property type="entry name" value="THF_DH/CycHdrlase_NAD-bd_dom"/>
</dbReference>
<dbReference type="HAMAP" id="MF_01576">
    <property type="entry name" value="THF_DHG_CYH"/>
    <property type="match status" value="1"/>
</dbReference>
<evidence type="ECO:0000256" key="9">
    <source>
        <dbReference type="ARBA" id="ARBA00023102"/>
    </source>
</evidence>
<name>A0A8T4HFW8_9SPHI</name>
<keyword evidence="7 12" id="KW-0521">NADP</keyword>
<evidence type="ECO:0000256" key="8">
    <source>
        <dbReference type="ARBA" id="ARBA00023002"/>
    </source>
</evidence>
<evidence type="ECO:0000256" key="6">
    <source>
        <dbReference type="ARBA" id="ARBA00022801"/>
    </source>
</evidence>
<dbReference type="GO" id="GO:0004488">
    <property type="term" value="F:methylenetetrahydrofolate dehydrogenase (NADP+) activity"/>
    <property type="evidence" value="ECO:0007669"/>
    <property type="project" value="UniProtKB-UniRule"/>
</dbReference>
<keyword evidence="9 12" id="KW-0368">Histidine biosynthesis</keyword>
<dbReference type="PRINTS" id="PR00085">
    <property type="entry name" value="THFDHDRGNASE"/>
</dbReference>
<organism evidence="15 16">
    <name type="scientific">Rhinopithecimicrobium faecis</name>
    <dbReference type="NCBI Taxonomy" id="2820698"/>
    <lineage>
        <taxon>Bacteria</taxon>
        <taxon>Pseudomonadati</taxon>
        <taxon>Bacteroidota</taxon>
        <taxon>Sphingobacteriia</taxon>
        <taxon>Sphingobacteriales</taxon>
        <taxon>Sphingobacteriaceae</taxon>
        <taxon>Rhinopithecimicrobium</taxon>
    </lineage>
</organism>
<keyword evidence="5 12" id="KW-0658">Purine biosynthesis</keyword>
<dbReference type="GO" id="GO:0000105">
    <property type="term" value="P:L-histidine biosynthetic process"/>
    <property type="evidence" value="ECO:0007669"/>
    <property type="project" value="UniProtKB-KW"/>
</dbReference>
<evidence type="ECO:0000256" key="12">
    <source>
        <dbReference type="HAMAP-Rule" id="MF_01576"/>
    </source>
</evidence>
<reference evidence="15" key="1">
    <citation type="submission" date="2021-03" db="EMBL/GenBank/DDBJ databases">
        <authorList>
            <person name="Lu T."/>
            <person name="Wang Q."/>
            <person name="Han X."/>
        </authorList>
    </citation>
    <scope>NUCLEOTIDE SEQUENCE</scope>
    <source>
        <strain evidence="15">WQ 2009</strain>
    </source>
</reference>
<dbReference type="GO" id="GO:0035999">
    <property type="term" value="P:tetrahydrofolate interconversion"/>
    <property type="evidence" value="ECO:0007669"/>
    <property type="project" value="UniProtKB-UniRule"/>
</dbReference>
<dbReference type="RefSeq" id="WP_353547058.1">
    <property type="nucleotide sequence ID" value="NZ_JAGKSB010000008.1"/>
</dbReference>
<evidence type="ECO:0000256" key="2">
    <source>
        <dbReference type="ARBA" id="ARBA00011738"/>
    </source>
</evidence>
<dbReference type="Pfam" id="PF02882">
    <property type="entry name" value="THF_DHG_CYH_C"/>
    <property type="match status" value="1"/>
</dbReference>
<dbReference type="PROSITE" id="PS00766">
    <property type="entry name" value="THF_DHG_CYH_1"/>
    <property type="match status" value="1"/>
</dbReference>
<comment type="function">
    <text evidence="12">Catalyzes the oxidation of 5,10-methylenetetrahydrofolate to 5,10-methenyltetrahydrofolate and then the hydrolysis of 5,10-methenyltetrahydrofolate to 10-formyltetrahydrofolate.</text>
</comment>
<dbReference type="PANTHER" id="PTHR48099:SF5">
    <property type="entry name" value="C-1-TETRAHYDROFOLATE SYNTHASE, CYTOPLASMIC"/>
    <property type="match status" value="1"/>
</dbReference>
<feature type="domain" description="Tetrahydrofolate dehydrogenase/cyclohydrolase NAD(P)-binding" evidence="14">
    <location>
        <begin position="138"/>
        <end position="288"/>
    </location>
</feature>
<keyword evidence="4 12" id="KW-0028">Amino-acid biosynthesis</keyword>
<comment type="pathway">
    <text evidence="1 12">One-carbon metabolism; tetrahydrofolate interconversion.</text>
</comment>
<keyword evidence="10 12" id="KW-0486">Methionine biosynthesis</keyword>
<keyword evidence="6 12" id="KW-0378">Hydrolase</keyword>
<evidence type="ECO:0000256" key="4">
    <source>
        <dbReference type="ARBA" id="ARBA00022605"/>
    </source>
</evidence>
<keyword evidence="11 12" id="KW-0511">Multifunctional enzyme</keyword>
<dbReference type="AlphaFoldDB" id="A0A8T4HFW8"/>
<dbReference type="GO" id="GO:0005829">
    <property type="term" value="C:cytosol"/>
    <property type="evidence" value="ECO:0007669"/>
    <property type="project" value="TreeGrafter"/>
</dbReference>
<evidence type="ECO:0000256" key="10">
    <source>
        <dbReference type="ARBA" id="ARBA00023167"/>
    </source>
</evidence>
<comment type="similarity">
    <text evidence="12">Belongs to the tetrahydrofolate dehydrogenase/cyclohydrolase family.</text>
</comment>
<feature type="domain" description="Tetrahydrofolate dehydrogenase/cyclohydrolase catalytic" evidence="13">
    <location>
        <begin position="4"/>
        <end position="119"/>
    </location>
</feature>
<proteinExistence type="inferred from homology"/>
<dbReference type="CDD" id="cd01080">
    <property type="entry name" value="NAD_bind_m-THF_DH_Cyclohyd"/>
    <property type="match status" value="1"/>
</dbReference>
<dbReference type="InterPro" id="IPR000672">
    <property type="entry name" value="THF_DH/CycHdrlase"/>
</dbReference>
<keyword evidence="16" id="KW-1185">Reference proteome</keyword>
<keyword evidence="8 12" id="KW-0560">Oxidoreductase</keyword>
<evidence type="ECO:0000313" key="15">
    <source>
        <dbReference type="EMBL" id="MBP3943561.1"/>
    </source>
</evidence>
<comment type="subunit">
    <text evidence="2 12">Homodimer.</text>
</comment>
<evidence type="ECO:0000313" key="16">
    <source>
        <dbReference type="Proteomes" id="UP000679691"/>
    </source>
</evidence>
<dbReference type="SUPFAM" id="SSF51735">
    <property type="entry name" value="NAD(P)-binding Rossmann-fold domains"/>
    <property type="match status" value="1"/>
</dbReference>
<dbReference type="Pfam" id="PF00763">
    <property type="entry name" value="THF_DHG_CYH"/>
    <property type="match status" value="1"/>
</dbReference>
<protein>
    <recommendedName>
        <fullName evidence="12">Bifunctional protein FolD</fullName>
    </recommendedName>
    <domain>
        <recommendedName>
            <fullName evidence="12">Methylenetetrahydrofolate dehydrogenase</fullName>
            <ecNumber evidence="12">1.5.1.5</ecNumber>
        </recommendedName>
    </domain>
    <domain>
        <recommendedName>
            <fullName evidence="12">Methenyltetrahydrofolate cyclohydrolase</fullName>
            <ecNumber evidence="12">3.5.4.9</ecNumber>
        </recommendedName>
    </domain>
</protein>
<accession>A0A8T4HFW8</accession>
<dbReference type="GO" id="GO:0006164">
    <property type="term" value="P:purine nucleotide biosynthetic process"/>
    <property type="evidence" value="ECO:0007669"/>
    <property type="project" value="UniProtKB-KW"/>
</dbReference>
<feature type="binding site" evidence="12">
    <location>
        <position position="234"/>
    </location>
    <ligand>
        <name>NADP(+)</name>
        <dbReference type="ChEBI" id="CHEBI:58349"/>
    </ligand>
</feature>
<dbReference type="Proteomes" id="UP000679691">
    <property type="component" value="Unassembled WGS sequence"/>
</dbReference>
<evidence type="ECO:0000256" key="1">
    <source>
        <dbReference type="ARBA" id="ARBA00004777"/>
    </source>
</evidence>
<dbReference type="EC" id="1.5.1.5" evidence="12"/>
<comment type="catalytic activity">
    <reaction evidence="12">
        <text>(6R)-5,10-methenyltetrahydrofolate + H2O = (6R)-10-formyltetrahydrofolate + H(+)</text>
        <dbReference type="Rhea" id="RHEA:23700"/>
        <dbReference type="ChEBI" id="CHEBI:15377"/>
        <dbReference type="ChEBI" id="CHEBI:15378"/>
        <dbReference type="ChEBI" id="CHEBI:57455"/>
        <dbReference type="ChEBI" id="CHEBI:195366"/>
        <dbReference type="EC" id="3.5.4.9"/>
    </reaction>
</comment>
<dbReference type="SUPFAM" id="SSF53223">
    <property type="entry name" value="Aminoacid dehydrogenase-like, N-terminal domain"/>
    <property type="match status" value="1"/>
</dbReference>
<dbReference type="PANTHER" id="PTHR48099">
    <property type="entry name" value="C-1-TETRAHYDROFOLATE SYNTHASE, CYTOPLASMIC-RELATED"/>
    <property type="match status" value="1"/>
</dbReference>
<comment type="caution">
    <text evidence="15">The sequence shown here is derived from an EMBL/GenBank/DDBJ whole genome shotgun (WGS) entry which is preliminary data.</text>
</comment>
<dbReference type="GO" id="GO:0004477">
    <property type="term" value="F:methenyltetrahydrofolate cyclohydrolase activity"/>
    <property type="evidence" value="ECO:0007669"/>
    <property type="project" value="UniProtKB-UniRule"/>
</dbReference>
<dbReference type="InterPro" id="IPR020867">
    <property type="entry name" value="THF_DH/CycHdrlase_CS"/>
</dbReference>
<evidence type="ECO:0000256" key="5">
    <source>
        <dbReference type="ARBA" id="ARBA00022755"/>
    </source>
</evidence>
<evidence type="ECO:0000259" key="13">
    <source>
        <dbReference type="Pfam" id="PF00763"/>
    </source>
</evidence>
<dbReference type="FunFam" id="3.40.50.10860:FF:000005">
    <property type="entry name" value="C-1-tetrahydrofolate synthase, cytoplasmic, putative"/>
    <property type="match status" value="1"/>
</dbReference>
<evidence type="ECO:0000256" key="3">
    <source>
        <dbReference type="ARBA" id="ARBA00022563"/>
    </source>
</evidence>